<evidence type="ECO:0000313" key="4">
    <source>
        <dbReference type="Proteomes" id="UP000283497"/>
    </source>
</evidence>
<dbReference type="Proteomes" id="UP000283497">
    <property type="component" value="Unassembled WGS sequence"/>
</dbReference>
<accession>A0A415G3V1</accession>
<comment type="caution">
    <text evidence="3">The sequence shown here is derived from an EMBL/GenBank/DDBJ whole genome shotgun (WGS) entry which is preliminary data.</text>
</comment>
<gene>
    <name evidence="3" type="ORF">DW068_14605</name>
</gene>
<dbReference type="Pfam" id="PF07282">
    <property type="entry name" value="Cas12f1-like_TNB"/>
    <property type="match status" value="1"/>
</dbReference>
<feature type="domain" description="Cas12f1-like TNB" evidence="2">
    <location>
        <begin position="19"/>
        <end position="87"/>
    </location>
</feature>
<name>A0A415G3V1_9FIRM</name>
<dbReference type="GO" id="GO:0003677">
    <property type="term" value="F:DNA binding"/>
    <property type="evidence" value="ECO:0007669"/>
    <property type="project" value="UniProtKB-KW"/>
</dbReference>
<keyword evidence="1" id="KW-0238">DNA-binding</keyword>
<dbReference type="EMBL" id="QRNJ01000077">
    <property type="protein sequence ID" value="RHK34473.1"/>
    <property type="molecule type" value="Genomic_DNA"/>
</dbReference>
<reference evidence="3 4" key="1">
    <citation type="submission" date="2018-08" db="EMBL/GenBank/DDBJ databases">
        <title>A genome reference for cultivated species of the human gut microbiota.</title>
        <authorList>
            <person name="Zou Y."/>
            <person name="Xue W."/>
            <person name="Luo G."/>
        </authorList>
    </citation>
    <scope>NUCLEOTIDE SEQUENCE [LARGE SCALE GENOMIC DNA]</scope>
    <source>
        <strain evidence="3 4">AF45-14BH</strain>
    </source>
</reference>
<dbReference type="InterPro" id="IPR010095">
    <property type="entry name" value="Cas12f1-like_TNB"/>
</dbReference>
<organism evidence="3 4">
    <name type="scientific">Anaerobutyricum hallii</name>
    <dbReference type="NCBI Taxonomy" id="39488"/>
    <lineage>
        <taxon>Bacteria</taxon>
        <taxon>Bacillati</taxon>
        <taxon>Bacillota</taxon>
        <taxon>Clostridia</taxon>
        <taxon>Lachnospirales</taxon>
        <taxon>Lachnospiraceae</taxon>
        <taxon>Anaerobutyricum</taxon>
    </lineage>
</organism>
<sequence length="97" mass="10967">MKAMSRSLNFGKSVSDNGWGMFTTFLRYKLGEQGKKLVKVSRFFASSQTCSVCGYKNAKMKNLALREWDCPRCGTHHDRDVNAAVNIRNEGMRLVNA</sequence>
<evidence type="ECO:0000259" key="2">
    <source>
        <dbReference type="Pfam" id="PF07282"/>
    </source>
</evidence>
<protein>
    <submittedName>
        <fullName evidence="3">Transposase</fullName>
    </submittedName>
</protein>
<evidence type="ECO:0000256" key="1">
    <source>
        <dbReference type="ARBA" id="ARBA00023125"/>
    </source>
</evidence>
<proteinExistence type="predicted"/>
<evidence type="ECO:0000313" key="3">
    <source>
        <dbReference type="EMBL" id="RHK34473.1"/>
    </source>
</evidence>
<dbReference type="AlphaFoldDB" id="A0A415G3V1"/>
<dbReference type="RefSeq" id="WP_118315156.1">
    <property type="nucleotide sequence ID" value="NZ_QRNJ01000077.1"/>
</dbReference>